<name>A0A271LLQ9_9HYPH</name>
<dbReference type="RefSeq" id="WP_095493182.1">
    <property type="nucleotide sequence ID" value="NZ_NPKJ01000043.1"/>
</dbReference>
<evidence type="ECO:0000313" key="2">
    <source>
        <dbReference type="Proteomes" id="UP000216442"/>
    </source>
</evidence>
<accession>A0A271LLQ9</accession>
<dbReference type="Proteomes" id="UP000216442">
    <property type="component" value="Unassembled WGS sequence"/>
</dbReference>
<comment type="caution">
    <text evidence="1">The sequence shown here is derived from an EMBL/GenBank/DDBJ whole genome shotgun (WGS) entry which is preliminary data.</text>
</comment>
<keyword evidence="2" id="KW-1185">Reference proteome</keyword>
<evidence type="ECO:0000313" key="1">
    <source>
        <dbReference type="EMBL" id="PAQ09049.1"/>
    </source>
</evidence>
<gene>
    <name evidence="1" type="ORF">CIT26_14150</name>
</gene>
<protein>
    <submittedName>
        <fullName evidence="1">Uncharacterized protein</fullName>
    </submittedName>
</protein>
<organism evidence="1 2">
    <name type="scientific">Mesorhizobium temperatum</name>
    <dbReference type="NCBI Taxonomy" id="241416"/>
    <lineage>
        <taxon>Bacteria</taxon>
        <taxon>Pseudomonadati</taxon>
        <taxon>Pseudomonadota</taxon>
        <taxon>Alphaproteobacteria</taxon>
        <taxon>Hyphomicrobiales</taxon>
        <taxon>Phyllobacteriaceae</taxon>
        <taxon>Mesorhizobium</taxon>
    </lineage>
</organism>
<dbReference type="EMBL" id="NPKJ01000043">
    <property type="protein sequence ID" value="PAQ09049.1"/>
    <property type="molecule type" value="Genomic_DNA"/>
</dbReference>
<sequence length="176" mass="19642">MSDTSKEISDLQAFAASAAALVASHAMADTVWDTYFPDLPRKQPELRTILVELHRRALLDNPPNLGDARDMIKSRFDVESGTAAKWTDLLEKLGFLVRMEDAKKSAFRLVPSAEAKIGLFKVGQDYLVCLGQVVRQLRNAMRHTPVDPEDLDWLGDVRLALETVVVDYKTKSAKEA</sequence>
<reference evidence="1 2" key="1">
    <citation type="submission" date="2017-08" db="EMBL/GenBank/DDBJ databases">
        <title>Mesorhizobium wenxinae sp. nov., a novel rhizobial species isolated from root nodules of chickpea (Cicer arietinum L.).</title>
        <authorList>
            <person name="Zhang J."/>
        </authorList>
    </citation>
    <scope>NUCLEOTIDE SEQUENCE [LARGE SCALE GENOMIC DNA]</scope>
    <source>
        <strain evidence="1 2">SDW018</strain>
    </source>
</reference>
<dbReference type="AlphaFoldDB" id="A0A271LLQ9"/>
<proteinExistence type="predicted"/>